<evidence type="ECO:0000313" key="2">
    <source>
        <dbReference type="Proteomes" id="UP000053144"/>
    </source>
</evidence>
<dbReference type="Proteomes" id="UP000053144">
    <property type="component" value="Chromosome 4"/>
</dbReference>
<evidence type="ECO:0000313" key="1">
    <source>
        <dbReference type="EMBL" id="KOM41361.1"/>
    </source>
</evidence>
<dbReference type="Gramene" id="KOM41361">
    <property type="protein sequence ID" value="KOM41361"/>
    <property type="gene ID" value="LR48_Vigan04g155900"/>
</dbReference>
<dbReference type="AlphaFoldDB" id="A0A0L9UF64"/>
<gene>
    <name evidence="1" type="ORF">LR48_Vigan04g155900</name>
</gene>
<protein>
    <submittedName>
        <fullName evidence="1">Uncharacterized protein</fullName>
    </submittedName>
</protein>
<accession>A0A0L9UF64</accession>
<reference evidence="2" key="1">
    <citation type="journal article" date="2015" name="Proc. Natl. Acad. Sci. U.S.A.">
        <title>Genome sequencing of adzuki bean (Vigna angularis) provides insight into high starch and low fat accumulation and domestication.</title>
        <authorList>
            <person name="Yang K."/>
            <person name="Tian Z."/>
            <person name="Chen C."/>
            <person name="Luo L."/>
            <person name="Zhao B."/>
            <person name="Wang Z."/>
            <person name="Yu L."/>
            <person name="Li Y."/>
            <person name="Sun Y."/>
            <person name="Li W."/>
            <person name="Chen Y."/>
            <person name="Li Y."/>
            <person name="Zhang Y."/>
            <person name="Ai D."/>
            <person name="Zhao J."/>
            <person name="Shang C."/>
            <person name="Ma Y."/>
            <person name="Wu B."/>
            <person name="Wang M."/>
            <person name="Gao L."/>
            <person name="Sun D."/>
            <person name="Zhang P."/>
            <person name="Guo F."/>
            <person name="Wang W."/>
            <person name="Li Y."/>
            <person name="Wang J."/>
            <person name="Varshney R.K."/>
            <person name="Wang J."/>
            <person name="Ling H.Q."/>
            <person name="Wan P."/>
        </authorList>
    </citation>
    <scope>NUCLEOTIDE SEQUENCE</scope>
    <source>
        <strain evidence="2">cv. Jingnong 6</strain>
    </source>
</reference>
<organism evidence="1 2">
    <name type="scientific">Phaseolus angularis</name>
    <name type="common">Azuki bean</name>
    <name type="synonym">Vigna angularis</name>
    <dbReference type="NCBI Taxonomy" id="3914"/>
    <lineage>
        <taxon>Eukaryota</taxon>
        <taxon>Viridiplantae</taxon>
        <taxon>Streptophyta</taxon>
        <taxon>Embryophyta</taxon>
        <taxon>Tracheophyta</taxon>
        <taxon>Spermatophyta</taxon>
        <taxon>Magnoliopsida</taxon>
        <taxon>eudicotyledons</taxon>
        <taxon>Gunneridae</taxon>
        <taxon>Pentapetalae</taxon>
        <taxon>rosids</taxon>
        <taxon>fabids</taxon>
        <taxon>Fabales</taxon>
        <taxon>Fabaceae</taxon>
        <taxon>Papilionoideae</taxon>
        <taxon>50 kb inversion clade</taxon>
        <taxon>NPAAA clade</taxon>
        <taxon>indigoferoid/millettioid clade</taxon>
        <taxon>Phaseoleae</taxon>
        <taxon>Vigna</taxon>
    </lineage>
</organism>
<proteinExistence type="predicted"/>
<dbReference type="EMBL" id="CM003374">
    <property type="protein sequence ID" value="KOM41361.1"/>
    <property type="molecule type" value="Genomic_DNA"/>
</dbReference>
<name>A0A0L9UF64_PHAAN</name>
<sequence>MTLESCTWLARLNGQVSLFVVHTVSEHEVIHLLEYVLNNTPKVEVEGVLPECGQSVHIGDGQCEHKSEIQFEVPNIEGQRGECDGADKGQIETQVEVVACEGDIGDTQFRGDYERTSIVEEEFDVGSWSSSGDDGNVDVNI</sequence>